<dbReference type="Pfam" id="PF07687">
    <property type="entry name" value="M20_dimer"/>
    <property type="match status" value="1"/>
</dbReference>
<dbReference type="InterPro" id="IPR011650">
    <property type="entry name" value="Peptidase_M20_dimer"/>
</dbReference>
<dbReference type="SUPFAM" id="SSF55031">
    <property type="entry name" value="Bacterial exopeptidase dimerisation domain"/>
    <property type="match status" value="1"/>
</dbReference>
<proteinExistence type="inferred from homology"/>
<dbReference type="EMBL" id="JAMBOL010000009">
    <property type="protein sequence ID" value="MCM3714730.1"/>
    <property type="molecule type" value="Genomic_DNA"/>
</dbReference>
<comment type="caution">
    <text evidence="3">The sequence shown here is derived from an EMBL/GenBank/DDBJ whole genome shotgun (WGS) entry which is preliminary data.</text>
</comment>
<dbReference type="PIRSF" id="PIRSF037226">
    <property type="entry name" value="Amidohydrolase_ACY1L2_prd"/>
    <property type="match status" value="1"/>
</dbReference>
<dbReference type="RefSeq" id="WP_251223497.1">
    <property type="nucleotide sequence ID" value="NZ_JAMBOL010000009.1"/>
</dbReference>
<dbReference type="PANTHER" id="PTHR30575">
    <property type="entry name" value="PEPTIDASE M20"/>
    <property type="match status" value="1"/>
</dbReference>
<evidence type="ECO:0000256" key="1">
    <source>
        <dbReference type="PIRNR" id="PIRNR037226"/>
    </source>
</evidence>
<evidence type="ECO:0000259" key="2">
    <source>
        <dbReference type="Pfam" id="PF07687"/>
    </source>
</evidence>
<dbReference type="SUPFAM" id="SSF53187">
    <property type="entry name" value="Zn-dependent exopeptidases"/>
    <property type="match status" value="1"/>
</dbReference>
<dbReference type="NCBIfam" id="TIGR01891">
    <property type="entry name" value="amidohydrolases"/>
    <property type="match status" value="1"/>
</dbReference>
<name>A0A9X2DSF2_9BACI</name>
<keyword evidence="4" id="KW-1185">Reference proteome</keyword>
<evidence type="ECO:0000313" key="4">
    <source>
        <dbReference type="Proteomes" id="UP001139179"/>
    </source>
</evidence>
<dbReference type="GO" id="GO:0016805">
    <property type="term" value="F:dipeptidase activity"/>
    <property type="evidence" value="ECO:0007669"/>
    <property type="project" value="InterPro"/>
</dbReference>
<dbReference type="InterPro" id="IPR017439">
    <property type="entry name" value="Amidohydrolase"/>
</dbReference>
<dbReference type="GO" id="GO:0046657">
    <property type="term" value="P:folic acid catabolic process"/>
    <property type="evidence" value="ECO:0007669"/>
    <property type="project" value="TreeGrafter"/>
</dbReference>
<evidence type="ECO:0000313" key="3">
    <source>
        <dbReference type="EMBL" id="MCM3714730.1"/>
    </source>
</evidence>
<gene>
    <name evidence="3" type="ORF">M3202_11640</name>
</gene>
<dbReference type="CDD" id="cd03887">
    <property type="entry name" value="M20_Acy1L2"/>
    <property type="match status" value="1"/>
</dbReference>
<dbReference type="Gene3D" id="3.30.70.360">
    <property type="match status" value="1"/>
</dbReference>
<dbReference type="Pfam" id="PF01546">
    <property type="entry name" value="Peptidase_M20"/>
    <property type="match status" value="1"/>
</dbReference>
<feature type="domain" description="Peptidase M20 dimerisation" evidence="2">
    <location>
        <begin position="174"/>
        <end position="263"/>
    </location>
</feature>
<protein>
    <recommendedName>
        <fullName evidence="1">Peptidase M20 domain-containing protein 2</fullName>
    </recommendedName>
</protein>
<dbReference type="AlphaFoldDB" id="A0A9X2DSF2"/>
<dbReference type="InterPro" id="IPR052030">
    <property type="entry name" value="Peptidase_M20/M20A_hydrolases"/>
</dbReference>
<dbReference type="Gene3D" id="3.40.630.10">
    <property type="entry name" value="Zn peptidases"/>
    <property type="match status" value="1"/>
</dbReference>
<organism evidence="3 4">
    <name type="scientific">Halalkalibacter oceani</name>
    <dbReference type="NCBI Taxonomy" id="1653776"/>
    <lineage>
        <taxon>Bacteria</taxon>
        <taxon>Bacillati</taxon>
        <taxon>Bacillota</taxon>
        <taxon>Bacilli</taxon>
        <taxon>Bacillales</taxon>
        <taxon>Bacillaceae</taxon>
        <taxon>Halalkalibacter</taxon>
    </lineage>
</organism>
<dbReference type="Proteomes" id="UP001139179">
    <property type="component" value="Unassembled WGS sequence"/>
</dbReference>
<dbReference type="InterPro" id="IPR002933">
    <property type="entry name" value="Peptidase_M20"/>
</dbReference>
<dbReference type="InterPro" id="IPR017144">
    <property type="entry name" value="Xaa-Arg_dipeptidase"/>
</dbReference>
<dbReference type="InterPro" id="IPR036264">
    <property type="entry name" value="Bact_exopeptidase_dim_dom"/>
</dbReference>
<comment type="similarity">
    <text evidence="1">Belongs to the peptidase M20A family.</text>
</comment>
<accession>A0A9X2DSF2</accession>
<reference evidence="3" key="1">
    <citation type="submission" date="2022-05" db="EMBL/GenBank/DDBJ databases">
        <title>Comparative Genomics of Spacecraft Associated Microbes.</title>
        <authorList>
            <person name="Tran M.T."/>
            <person name="Wright A."/>
            <person name="Seuylemezian A."/>
            <person name="Eisen J."/>
            <person name="Coil D."/>
        </authorList>
    </citation>
    <scope>NUCLEOTIDE SEQUENCE</scope>
    <source>
        <strain evidence="3">214.1.1</strain>
    </source>
</reference>
<dbReference type="GO" id="GO:0005737">
    <property type="term" value="C:cytoplasm"/>
    <property type="evidence" value="ECO:0007669"/>
    <property type="project" value="TreeGrafter"/>
</dbReference>
<dbReference type="PANTHER" id="PTHR30575:SF0">
    <property type="entry name" value="XAA-ARG DIPEPTIDASE"/>
    <property type="match status" value="1"/>
</dbReference>
<dbReference type="GO" id="GO:0071713">
    <property type="term" value="F:para-aminobenzoyl-glutamate hydrolase activity"/>
    <property type="evidence" value="ECO:0007669"/>
    <property type="project" value="TreeGrafter"/>
</dbReference>
<sequence>MNLHPQKIVIKETIEATKQKWIDLSLKIHAHPELSFEEFQASQWLTEPLEEAGFTVKRQLLPELPTSFHAEWTGTKSGPTIVLLAEYDALAELGHACGHNIIGTSAVCAAVSLKQALGDIAGKLIVLGTPAEEEGGGKILLAENGWFDDADAALMCHPRDKTMIFRGSLACVDVDITFKGKSAHAAANPDQGISALDAMLHSFAAIKQLLPALHKSANVHGIIRKGGDATNIIPDHCEASFLLRAKTREELALVKKRVYQAITSSTEAIGATCTMEEGLTYAERINNRVLSHLFKDNLEAIGVEVDASDIQSGIGSSDIGNVSQLVPTIHPYIKIGEAITHTPAFTEATKSEEGMQGLLQAATALALTAYDVFEQPELAKQAKEELAATLSTKGGI</sequence>